<proteinExistence type="predicted"/>
<dbReference type="RefSeq" id="WP_010799898.1">
    <property type="nucleotide sequence ID" value="NZ_CAJSYT010000004.1"/>
</dbReference>
<evidence type="ECO:0000313" key="2">
    <source>
        <dbReference type="EMBL" id="MRY12575.1"/>
    </source>
</evidence>
<comment type="caution">
    <text evidence="2">The sequence shown here is derived from an EMBL/GenBank/DDBJ whole genome shotgun (WGS) entry which is preliminary data.</text>
</comment>
<dbReference type="Pfam" id="PF13439">
    <property type="entry name" value="Glyco_transf_4"/>
    <property type="match status" value="1"/>
</dbReference>
<feature type="domain" description="Glycosyltransferase subfamily 4-like N-terminal" evidence="1">
    <location>
        <begin position="23"/>
        <end position="209"/>
    </location>
</feature>
<gene>
    <name evidence="2" type="ORF">GKE01_14010</name>
</gene>
<protein>
    <submittedName>
        <fullName evidence="2">Glycosyltransferase</fullName>
    </submittedName>
</protein>
<sequence length="391" mass="45244">MKILYITTSYEQKANSASIRNNALVEGLIQNGCKVTVLTPQWPEHMRSIYFTNQNKADVIRTYIPDLSILKKTSVPGKRKSNSTLSYIRSLVRDLIYFPDICKKWKNLISVEIGDSYDLIISSSDLKSSHFVALKLKKQNPQIPWIQIWGDPWKDDVNLSWLHKRKAGKQEYELLKQADKIIYVSSLTKEKMSRNYPEISDKLFYIPRGYYKAIHKSRMDNNLFRIVYTGVLSPGRNVLNFLSALEEYNKEKEKKICLDFYGNYPSDMEEKIKKYVSCSVHSNIDYEEILSLYRESDALLFISNKQGSTQIPGKLFDYMGTELPIICLVDDINSGIVQILSSYPRCLIIQNTPNDIRRGLTNINFYLGKRYEVEPNFSPKAVASEVLKMMI</sequence>
<organism evidence="2">
    <name type="scientific">Parabacteroides goldsteinii</name>
    <dbReference type="NCBI Taxonomy" id="328812"/>
    <lineage>
        <taxon>Bacteria</taxon>
        <taxon>Pseudomonadati</taxon>
        <taxon>Bacteroidota</taxon>
        <taxon>Bacteroidia</taxon>
        <taxon>Bacteroidales</taxon>
        <taxon>Tannerellaceae</taxon>
        <taxon>Parabacteroides</taxon>
    </lineage>
</organism>
<accession>A0A6G1ZFJ0</accession>
<dbReference type="EMBL" id="WKLP01000020">
    <property type="protein sequence ID" value="MRY12575.1"/>
    <property type="molecule type" value="Genomic_DNA"/>
</dbReference>
<dbReference type="InterPro" id="IPR028098">
    <property type="entry name" value="Glyco_trans_4-like_N"/>
</dbReference>
<dbReference type="SUPFAM" id="SSF53756">
    <property type="entry name" value="UDP-Glycosyltransferase/glycogen phosphorylase"/>
    <property type="match status" value="1"/>
</dbReference>
<dbReference type="GO" id="GO:0016757">
    <property type="term" value="F:glycosyltransferase activity"/>
    <property type="evidence" value="ECO:0007669"/>
    <property type="project" value="UniProtKB-ARBA"/>
</dbReference>
<dbReference type="PANTHER" id="PTHR12526">
    <property type="entry name" value="GLYCOSYLTRANSFERASE"/>
    <property type="match status" value="1"/>
</dbReference>
<name>A0A6G1ZFJ0_9BACT</name>
<reference evidence="2" key="1">
    <citation type="journal article" date="2019" name="Nat. Med.">
        <title>A library of human gut bacterial isolates paired with longitudinal multiomics data enables mechanistic microbiome research.</title>
        <authorList>
            <person name="Poyet M."/>
            <person name="Groussin M."/>
            <person name="Gibbons S.M."/>
            <person name="Avila-Pacheco J."/>
            <person name="Jiang X."/>
            <person name="Kearney S.M."/>
            <person name="Perrotta A.R."/>
            <person name="Berdy B."/>
            <person name="Zhao S."/>
            <person name="Lieberman T.D."/>
            <person name="Swanson P.K."/>
            <person name="Smith M."/>
            <person name="Roesemann S."/>
            <person name="Alexander J.E."/>
            <person name="Rich S.A."/>
            <person name="Livny J."/>
            <person name="Vlamakis H."/>
            <person name="Clish C."/>
            <person name="Bullock K."/>
            <person name="Deik A."/>
            <person name="Scott J."/>
            <person name="Pierce K.A."/>
            <person name="Xavier R.J."/>
            <person name="Alm E.J."/>
        </authorList>
    </citation>
    <scope>NUCLEOTIDE SEQUENCE</scope>
    <source>
        <strain evidence="2">BIOML-A4</strain>
    </source>
</reference>
<dbReference type="AlphaFoldDB" id="A0A6G1ZFJ0"/>
<evidence type="ECO:0000259" key="1">
    <source>
        <dbReference type="Pfam" id="PF13439"/>
    </source>
</evidence>
<keyword evidence="2" id="KW-0808">Transferase</keyword>
<dbReference type="Gene3D" id="3.40.50.2000">
    <property type="entry name" value="Glycogen Phosphorylase B"/>
    <property type="match status" value="2"/>
</dbReference>